<dbReference type="InterPro" id="IPR011006">
    <property type="entry name" value="CheY-like_superfamily"/>
</dbReference>
<feature type="transmembrane region" description="Helical" evidence="2">
    <location>
        <begin position="143"/>
        <end position="164"/>
    </location>
</feature>
<dbReference type="PROSITE" id="PS50110">
    <property type="entry name" value="RESPONSE_REGULATORY"/>
    <property type="match status" value="1"/>
</dbReference>
<dbReference type="GO" id="GO:0000160">
    <property type="term" value="P:phosphorelay signal transduction system"/>
    <property type="evidence" value="ECO:0007669"/>
    <property type="project" value="InterPro"/>
</dbReference>
<evidence type="ECO:0000256" key="1">
    <source>
        <dbReference type="PROSITE-ProRule" id="PRU00169"/>
    </source>
</evidence>
<evidence type="ECO:0000259" key="3">
    <source>
        <dbReference type="PROSITE" id="PS50110"/>
    </source>
</evidence>
<keyword evidence="2" id="KW-0472">Membrane</keyword>
<dbReference type="STRING" id="927664.SAMN05421780_101518"/>
<dbReference type="AlphaFoldDB" id="A0A1I1DWV7"/>
<dbReference type="EMBL" id="FOLE01000001">
    <property type="protein sequence ID" value="SFB79539.1"/>
    <property type="molecule type" value="Genomic_DNA"/>
</dbReference>
<protein>
    <submittedName>
        <fullName evidence="4">Response regulator receiver domain-containing protein</fullName>
    </submittedName>
</protein>
<dbReference type="Pfam" id="PF00072">
    <property type="entry name" value="Response_reg"/>
    <property type="match status" value="1"/>
</dbReference>
<evidence type="ECO:0000256" key="2">
    <source>
        <dbReference type="SAM" id="Phobius"/>
    </source>
</evidence>
<accession>A0A1I1DWV7</accession>
<keyword evidence="2" id="KW-1133">Transmembrane helix</keyword>
<sequence length="178" mass="20422">MKKVPKKKVVFIIENDGLNTRLMADSFSKSHDFEFVYFANSASCLAALDQHPMAVVVDYDLNTMDETERDGAKILKEIKKLEHHTEVIFFSTHDNAKVATEMVKYGAYDYVVINDARFVRLEKVLNNVVDYLEAKRETFKYKVFTYSVIGAIVAWTLLTIVMFATGRWESKSGVFIEP</sequence>
<feature type="modified residue" description="4-aspartylphosphate" evidence="1">
    <location>
        <position position="58"/>
    </location>
</feature>
<dbReference type="CDD" id="cd00156">
    <property type="entry name" value="REC"/>
    <property type="match status" value="1"/>
</dbReference>
<dbReference type="RefSeq" id="WP_091506768.1">
    <property type="nucleotide sequence ID" value="NZ_FOLE01000001.1"/>
</dbReference>
<evidence type="ECO:0000313" key="5">
    <source>
        <dbReference type="Proteomes" id="UP000199514"/>
    </source>
</evidence>
<name>A0A1I1DWV7_9BACT</name>
<gene>
    <name evidence="4" type="ORF">SAMN05421780_101518</name>
</gene>
<reference evidence="4 5" key="1">
    <citation type="submission" date="2016-10" db="EMBL/GenBank/DDBJ databases">
        <authorList>
            <person name="de Groot N.N."/>
        </authorList>
    </citation>
    <scope>NUCLEOTIDE SEQUENCE [LARGE SCALE GENOMIC DNA]</scope>
    <source>
        <strain evidence="4 5">DSM 6793</strain>
    </source>
</reference>
<feature type="domain" description="Response regulatory" evidence="3">
    <location>
        <begin position="9"/>
        <end position="128"/>
    </location>
</feature>
<dbReference type="InterPro" id="IPR001789">
    <property type="entry name" value="Sig_transdc_resp-reg_receiver"/>
</dbReference>
<keyword evidence="5" id="KW-1185">Reference proteome</keyword>
<keyword evidence="1" id="KW-0597">Phosphoprotein</keyword>
<keyword evidence="2" id="KW-0812">Transmembrane</keyword>
<evidence type="ECO:0000313" key="4">
    <source>
        <dbReference type="EMBL" id="SFB79539.1"/>
    </source>
</evidence>
<dbReference type="Gene3D" id="3.40.50.2300">
    <property type="match status" value="1"/>
</dbReference>
<organism evidence="4 5">
    <name type="scientific">Flexibacter flexilis DSM 6793</name>
    <dbReference type="NCBI Taxonomy" id="927664"/>
    <lineage>
        <taxon>Bacteria</taxon>
        <taxon>Pseudomonadati</taxon>
        <taxon>Bacteroidota</taxon>
        <taxon>Cytophagia</taxon>
        <taxon>Cytophagales</taxon>
        <taxon>Flexibacteraceae</taxon>
        <taxon>Flexibacter</taxon>
    </lineage>
</organism>
<dbReference type="OrthoDB" id="244316at2"/>
<proteinExistence type="predicted"/>
<dbReference type="Proteomes" id="UP000199514">
    <property type="component" value="Unassembled WGS sequence"/>
</dbReference>
<dbReference type="SUPFAM" id="SSF52172">
    <property type="entry name" value="CheY-like"/>
    <property type="match status" value="1"/>
</dbReference>